<dbReference type="InParanoid" id="A0A4W3GW02"/>
<dbReference type="Proteomes" id="UP000314986">
    <property type="component" value="Unassembled WGS sequence"/>
</dbReference>
<reference evidence="4" key="2">
    <citation type="journal article" date="2007" name="PLoS Biol.">
        <title>Survey sequencing and comparative analysis of the elephant shark (Callorhinchus milii) genome.</title>
        <authorList>
            <person name="Venkatesh B."/>
            <person name="Kirkness E.F."/>
            <person name="Loh Y.H."/>
            <person name="Halpern A.L."/>
            <person name="Lee A.P."/>
            <person name="Johnson J."/>
            <person name="Dandona N."/>
            <person name="Viswanathan L.D."/>
            <person name="Tay A."/>
            <person name="Venter J.C."/>
            <person name="Strausberg R.L."/>
            <person name="Brenner S."/>
        </authorList>
    </citation>
    <scope>NUCLEOTIDE SEQUENCE [LARGE SCALE GENOMIC DNA]</scope>
</reference>
<dbReference type="InterPro" id="IPR000299">
    <property type="entry name" value="FERM_domain"/>
</dbReference>
<feature type="domain" description="FERM" evidence="2">
    <location>
        <begin position="86"/>
        <end position="393"/>
    </location>
</feature>
<dbReference type="CDD" id="cd14473">
    <property type="entry name" value="FERM_B-lobe"/>
    <property type="match status" value="1"/>
</dbReference>
<dbReference type="InterPro" id="IPR011993">
    <property type="entry name" value="PH-like_dom_sf"/>
</dbReference>
<dbReference type="InterPro" id="IPR029071">
    <property type="entry name" value="Ubiquitin-like_domsf"/>
</dbReference>
<dbReference type="InterPro" id="IPR019748">
    <property type="entry name" value="FERM_central"/>
</dbReference>
<keyword evidence="1" id="KW-0472">Membrane</keyword>
<dbReference type="Gene3D" id="2.30.29.30">
    <property type="entry name" value="Pleckstrin-homology domain (PH domain)/Phosphotyrosine-binding domain (PTB)"/>
    <property type="match status" value="1"/>
</dbReference>
<evidence type="ECO:0000256" key="1">
    <source>
        <dbReference type="SAM" id="Phobius"/>
    </source>
</evidence>
<keyword evidence="1" id="KW-1133">Transmembrane helix</keyword>
<dbReference type="SUPFAM" id="SSF47031">
    <property type="entry name" value="Second domain of FERM"/>
    <property type="match status" value="1"/>
</dbReference>
<reference evidence="4" key="3">
    <citation type="journal article" date="2014" name="Nature">
        <title>Elephant shark genome provides unique insights into gnathostome evolution.</title>
        <authorList>
            <consortium name="International Elephant Shark Genome Sequencing Consortium"/>
            <person name="Venkatesh B."/>
            <person name="Lee A.P."/>
            <person name="Ravi V."/>
            <person name="Maurya A.K."/>
            <person name="Lian M.M."/>
            <person name="Swann J.B."/>
            <person name="Ohta Y."/>
            <person name="Flajnik M.F."/>
            <person name="Sutoh Y."/>
            <person name="Kasahara M."/>
            <person name="Hoon S."/>
            <person name="Gangu V."/>
            <person name="Roy S.W."/>
            <person name="Irimia M."/>
            <person name="Korzh V."/>
            <person name="Kondrychyn I."/>
            <person name="Lim Z.W."/>
            <person name="Tay B.H."/>
            <person name="Tohari S."/>
            <person name="Kong K.W."/>
            <person name="Ho S."/>
            <person name="Lorente-Galdos B."/>
            <person name="Quilez J."/>
            <person name="Marques-Bonet T."/>
            <person name="Raney B.J."/>
            <person name="Ingham P.W."/>
            <person name="Tay A."/>
            <person name="Hillier L.W."/>
            <person name="Minx P."/>
            <person name="Boehm T."/>
            <person name="Wilson R.K."/>
            <person name="Brenner S."/>
            <person name="Warren W.C."/>
        </authorList>
    </citation>
    <scope>NUCLEOTIDE SEQUENCE [LARGE SCALE GENOMIC DNA]</scope>
</reference>
<keyword evidence="1" id="KW-0812">Transmembrane</keyword>
<dbReference type="PANTHER" id="PTHR22692:SF34">
    <property type="entry name" value="MYOSIN VIIA"/>
    <property type="match status" value="1"/>
</dbReference>
<organism evidence="3 4">
    <name type="scientific">Callorhinchus milii</name>
    <name type="common">Ghost shark</name>
    <dbReference type="NCBI Taxonomy" id="7868"/>
    <lineage>
        <taxon>Eukaryota</taxon>
        <taxon>Metazoa</taxon>
        <taxon>Chordata</taxon>
        <taxon>Craniata</taxon>
        <taxon>Vertebrata</taxon>
        <taxon>Chondrichthyes</taxon>
        <taxon>Holocephali</taxon>
        <taxon>Chimaeriformes</taxon>
        <taxon>Callorhinchidae</taxon>
        <taxon>Callorhinchus</taxon>
    </lineage>
</organism>
<dbReference type="InterPro" id="IPR041794">
    <property type="entry name" value="MyoVII_FERM_C2"/>
</dbReference>
<dbReference type="SMART" id="SM00295">
    <property type="entry name" value="B41"/>
    <property type="match status" value="1"/>
</dbReference>
<evidence type="ECO:0000259" key="2">
    <source>
        <dbReference type="PROSITE" id="PS50057"/>
    </source>
</evidence>
<dbReference type="InterPro" id="IPR019749">
    <property type="entry name" value="Band_41_domain"/>
</dbReference>
<accession>A0A4W3GW02</accession>
<evidence type="ECO:0000313" key="3">
    <source>
        <dbReference type="Ensembl" id="ENSCMIP00000007147.1"/>
    </source>
</evidence>
<proteinExistence type="predicted"/>
<dbReference type="FunFam" id="1.20.80.10:FF:000012">
    <property type="entry name" value="Myosin VIIA"/>
    <property type="match status" value="1"/>
</dbReference>
<dbReference type="Pfam" id="PF00373">
    <property type="entry name" value="FERM_M"/>
    <property type="match status" value="1"/>
</dbReference>
<protein>
    <submittedName>
        <fullName evidence="3">Unconventional myosin-VIIa-like</fullName>
    </submittedName>
</protein>
<dbReference type="SUPFAM" id="SSF50729">
    <property type="entry name" value="PH domain-like"/>
    <property type="match status" value="1"/>
</dbReference>
<name>A0A4W3GW02_CALMI</name>
<dbReference type="CDD" id="cd17093">
    <property type="entry name" value="FERM2_F1_Myosin-VII"/>
    <property type="match status" value="1"/>
</dbReference>
<dbReference type="Ensembl" id="ENSCMIT00000007370.1">
    <property type="protein sequence ID" value="ENSCMIP00000007147.1"/>
    <property type="gene ID" value="ENSCMIG00000003981.1"/>
</dbReference>
<reference evidence="3" key="4">
    <citation type="submission" date="2025-08" db="UniProtKB">
        <authorList>
            <consortium name="Ensembl"/>
        </authorList>
    </citation>
    <scope>IDENTIFICATION</scope>
</reference>
<dbReference type="GO" id="GO:0005737">
    <property type="term" value="C:cytoplasm"/>
    <property type="evidence" value="ECO:0007669"/>
    <property type="project" value="UniProtKB-SubCell"/>
</dbReference>
<keyword evidence="4" id="KW-1185">Reference proteome</keyword>
<reference evidence="4" key="1">
    <citation type="journal article" date="2006" name="Science">
        <title>Ancient noncoding elements conserved in the human genome.</title>
        <authorList>
            <person name="Venkatesh B."/>
            <person name="Kirkness E.F."/>
            <person name="Loh Y.H."/>
            <person name="Halpern A.L."/>
            <person name="Lee A.P."/>
            <person name="Johnson J."/>
            <person name="Dandona N."/>
            <person name="Viswanathan L.D."/>
            <person name="Tay A."/>
            <person name="Venter J.C."/>
            <person name="Strausberg R.L."/>
            <person name="Brenner S."/>
        </authorList>
    </citation>
    <scope>NUCLEOTIDE SEQUENCE [LARGE SCALE GENOMIC DNA]</scope>
</reference>
<dbReference type="OMA" id="EDAMLHY"/>
<dbReference type="SUPFAM" id="SSF54236">
    <property type="entry name" value="Ubiquitin-like"/>
    <property type="match status" value="1"/>
</dbReference>
<dbReference type="Gene3D" id="3.10.20.90">
    <property type="entry name" value="Phosphatidylinositol 3-kinase Catalytic Subunit, Chain A, domain 1"/>
    <property type="match status" value="1"/>
</dbReference>
<sequence length="415" mass="47407">MSCNLHLVGIIICRNGSRKYPPHLVEVEAIQHRTTQIFHKVYFPDDTDEVKGEISLSLSRLFLSLFPFSLSLCLSLAPVLYLMSVSQTLTEMLCVSPQAFEVESSTKAKDFCQNISTRLMLKAAEGFSLFVKISDKVISVPEGDFFFDFVRHLTDWIKKARPAKESTVPSLTYQVFFMKKLWTHTVPGKDQMADSIFHYYQELPKYLRGYHKCSRDEVLQLAALIYRVKFEDDKSHFPSIPKILKELVPQDLIRQLSPDDWKRSVVAYYNKQAGKSREEAKLTFLKIIYKWPTFGSAFFEVKQTTEPNYPEILLIVINKHGVSLIDPKTKDILTTHPFTKISNWSSGNTYFHITIGNLVRGSKLLCETSLVTAASVHWGEGREGKQSCMVRALALRSRDLGKFPYSTHAPVNSSK</sequence>
<dbReference type="InterPro" id="IPR051567">
    <property type="entry name" value="Unconventional_Myosin_ATPase"/>
</dbReference>
<reference evidence="3" key="5">
    <citation type="submission" date="2025-09" db="UniProtKB">
        <authorList>
            <consortium name="Ensembl"/>
        </authorList>
    </citation>
    <scope>IDENTIFICATION</scope>
</reference>
<dbReference type="InterPro" id="IPR014352">
    <property type="entry name" value="FERM/acyl-CoA-bd_prot_sf"/>
</dbReference>
<dbReference type="PROSITE" id="PS50057">
    <property type="entry name" value="FERM_3"/>
    <property type="match status" value="1"/>
</dbReference>
<dbReference type="PANTHER" id="PTHR22692">
    <property type="entry name" value="MYOSIN VII, XV"/>
    <property type="match status" value="1"/>
</dbReference>
<evidence type="ECO:0000313" key="4">
    <source>
        <dbReference type="Proteomes" id="UP000314986"/>
    </source>
</evidence>
<dbReference type="InterPro" id="IPR035963">
    <property type="entry name" value="FERM_2"/>
</dbReference>
<feature type="transmembrane region" description="Helical" evidence="1">
    <location>
        <begin position="61"/>
        <end position="83"/>
    </location>
</feature>
<dbReference type="AlphaFoldDB" id="A0A4W3GW02"/>
<dbReference type="Gene3D" id="1.20.80.10">
    <property type="match status" value="1"/>
</dbReference>
<dbReference type="STRING" id="7868.ENSCMIP00000007147"/>
<dbReference type="GeneTree" id="ENSGT00940000166878"/>
<dbReference type="CDD" id="cd13199">
    <property type="entry name" value="FERM_C2_MyoVII"/>
    <property type="match status" value="1"/>
</dbReference>